<evidence type="ECO:0000256" key="1">
    <source>
        <dbReference type="SAM" id="Phobius"/>
    </source>
</evidence>
<reference evidence="2 3" key="1">
    <citation type="submission" date="2024-10" db="EMBL/GenBank/DDBJ databases">
        <title>Isolation, draft genome sequencing and identification of Phyllobacterium sp. NSA23, isolated from leaf soil.</title>
        <authorList>
            <person name="Akita H."/>
        </authorList>
    </citation>
    <scope>NUCLEOTIDE SEQUENCE [LARGE SCALE GENOMIC DNA]</scope>
    <source>
        <strain evidence="2 3">NSA23</strain>
    </source>
</reference>
<keyword evidence="1" id="KW-0472">Membrane</keyword>
<gene>
    <name evidence="2" type="ORF">PPNSA23_27020</name>
</gene>
<protein>
    <recommendedName>
        <fullName evidence="4">DUF2269 domain-containing protein</fullName>
    </recommendedName>
</protein>
<feature type="transmembrane region" description="Helical" evidence="1">
    <location>
        <begin position="52"/>
        <end position="74"/>
    </location>
</feature>
<evidence type="ECO:0008006" key="4">
    <source>
        <dbReference type="Google" id="ProtNLM"/>
    </source>
</evidence>
<proteinExistence type="predicted"/>
<keyword evidence="1" id="KW-0812">Transmembrane</keyword>
<dbReference type="Proteomes" id="UP001628091">
    <property type="component" value="Unassembled WGS sequence"/>
</dbReference>
<comment type="caution">
    <text evidence="2">The sequence shown here is derived from an EMBL/GenBank/DDBJ whole genome shotgun (WGS) entry which is preliminary data.</text>
</comment>
<organism evidence="2 3">
    <name type="scientific">Phyllobacterium phragmitis</name>
    <dbReference type="NCBI Taxonomy" id="2670329"/>
    <lineage>
        <taxon>Bacteria</taxon>
        <taxon>Pseudomonadati</taxon>
        <taxon>Pseudomonadota</taxon>
        <taxon>Alphaproteobacteria</taxon>
        <taxon>Hyphomicrobiales</taxon>
        <taxon>Phyllobacteriaceae</taxon>
        <taxon>Phyllobacterium</taxon>
    </lineage>
</organism>
<dbReference type="EMBL" id="BAAFZP010000001">
    <property type="protein sequence ID" value="GAB1582759.1"/>
    <property type="molecule type" value="Genomic_DNA"/>
</dbReference>
<keyword evidence="1" id="KW-1133">Transmembrane helix</keyword>
<feature type="transmembrane region" description="Helical" evidence="1">
    <location>
        <begin position="12"/>
        <end position="32"/>
    </location>
</feature>
<dbReference type="RefSeq" id="WP_407865317.1">
    <property type="nucleotide sequence ID" value="NZ_BAAFZP010000001.1"/>
</dbReference>
<evidence type="ECO:0000313" key="3">
    <source>
        <dbReference type="Proteomes" id="UP001628091"/>
    </source>
</evidence>
<sequence length="128" mass="13573">MKAGNDAGPVVGAILYLLVGPIIWAGHLLLVYGPQSALCAFRITGMAAAEAWLISGLVMGVTVIAMAAIALILWRPHRTAQLFRFHTASDDNRSFAISVMRVLGVLSLFGVAWAGATTLLLDPCAQLR</sequence>
<evidence type="ECO:0000313" key="2">
    <source>
        <dbReference type="EMBL" id="GAB1582759.1"/>
    </source>
</evidence>
<name>A0ABQ0H1I3_9HYPH</name>
<keyword evidence="3" id="KW-1185">Reference proteome</keyword>
<accession>A0ABQ0H1I3</accession>
<feature type="transmembrane region" description="Helical" evidence="1">
    <location>
        <begin position="95"/>
        <end position="121"/>
    </location>
</feature>